<sequence length="91" mass="9226">MSHSDSRADHGRRRAAAPGGAATTASQGPRRPVRQPRDPDDHPGSRSGGPVLSAITRAGELTACCAVSAVISLLVLGAIGALVIAVYTLTK</sequence>
<feature type="transmembrane region" description="Helical" evidence="2">
    <location>
        <begin position="61"/>
        <end position="89"/>
    </location>
</feature>
<dbReference type="RefSeq" id="WP_205363025.1">
    <property type="nucleotide sequence ID" value="NZ_JADKYB010000027.1"/>
</dbReference>
<evidence type="ECO:0000256" key="2">
    <source>
        <dbReference type="SAM" id="Phobius"/>
    </source>
</evidence>
<evidence type="ECO:0000256" key="1">
    <source>
        <dbReference type="SAM" id="MobiDB-lite"/>
    </source>
</evidence>
<keyword evidence="2" id="KW-1133">Transmembrane helix</keyword>
<dbReference type="Proteomes" id="UP000749040">
    <property type="component" value="Unassembled WGS sequence"/>
</dbReference>
<keyword evidence="2" id="KW-0472">Membrane</keyword>
<feature type="region of interest" description="Disordered" evidence="1">
    <location>
        <begin position="1"/>
        <end position="52"/>
    </location>
</feature>
<comment type="caution">
    <text evidence="3">The sequence shown here is derived from an EMBL/GenBank/DDBJ whole genome shotgun (WGS) entry which is preliminary data.</text>
</comment>
<accession>A0ABS2U252</accession>
<gene>
    <name evidence="3" type="ORF">ITX44_34925</name>
</gene>
<protein>
    <submittedName>
        <fullName evidence="3">Uncharacterized protein</fullName>
    </submittedName>
</protein>
<evidence type="ECO:0000313" key="4">
    <source>
        <dbReference type="Proteomes" id="UP000749040"/>
    </source>
</evidence>
<keyword evidence="2" id="KW-0812">Transmembrane</keyword>
<name>A0ABS2U252_9ACTN</name>
<organism evidence="3 4">
    <name type="scientific">Actinacidiphila acididurans</name>
    <dbReference type="NCBI Taxonomy" id="2784346"/>
    <lineage>
        <taxon>Bacteria</taxon>
        <taxon>Bacillati</taxon>
        <taxon>Actinomycetota</taxon>
        <taxon>Actinomycetes</taxon>
        <taxon>Kitasatosporales</taxon>
        <taxon>Streptomycetaceae</taxon>
        <taxon>Actinacidiphila</taxon>
    </lineage>
</organism>
<evidence type="ECO:0000313" key="3">
    <source>
        <dbReference type="EMBL" id="MBM9509661.1"/>
    </source>
</evidence>
<feature type="compositionally biased region" description="Basic and acidic residues" evidence="1">
    <location>
        <begin position="35"/>
        <end position="44"/>
    </location>
</feature>
<keyword evidence="4" id="KW-1185">Reference proteome</keyword>
<feature type="compositionally biased region" description="Low complexity" evidence="1">
    <location>
        <begin position="16"/>
        <end position="30"/>
    </location>
</feature>
<proteinExistence type="predicted"/>
<reference evidence="3 4" key="1">
    <citation type="submission" date="2021-01" db="EMBL/GenBank/DDBJ databases">
        <title>Streptomyces acididurans sp. nov., isolated from a peat swamp forest soil.</title>
        <authorList>
            <person name="Chantavorakit T."/>
            <person name="Duangmal K."/>
        </authorList>
    </citation>
    <scope>NUCLEOTIDE SEQUENCE [LARGE SCALE GENOMIC DNA]</scope>
    <source>
        <strain evidence="3 4">KK5PA1</strain>
    </source>
</reference>
<dbReference type="EMBL" id="JADKYB010000027">
    <property type="protein sequence ID" value="MBM9509661.1"/>
    <property type="molecule type" value="Genomic_DNA"/>
</dbReference>